<protein>
    <recommendedName>
        <fullName evidence="1">F5/8 type C domain-containing protein</fullName>
    </recommendedName>
</protein>
<evidence type="ECO:0000259" key="1">
    <source>
        <dbReference type="PROSITE" id="PS50022"/>
    </source>
</evidence>
<evidence type="ECO:0000313" key="3">
    <source>
        <dbReference type="Proteomes" id="UP000283523"/>
    </source>
</evidence>
<dbReference type="Gene3D" id="2.60.120.260">
    <property type="entry name" value="Galactose-binding domain-like"/>
    <property type="match status" value="1"/>
</dbReference>
<dbReference type="PROSITE" id="PS50022">
    <property type="entry name" value="FA58C_3"/>
    <property type="match status" value="1"/>
</dbReference>
<gene>
    <name evidence="2" type="ORF">DYU11_22610</name>
</gene>
<dbReference type="AlphaFoldDB" id="A0A418M235"/>
<dbReference type="Proteomes" id="UP000283523">
    <property type="component" value="Unassembled WGS sequence"/>
</dbReference>
<organism evidence="2 3">
    <name type="scientific">Fibrisoma montanum</name>
    <dbReference type="NCBI Taxonomy" id="2305895"/>
    <lineage>
        <taxon>Bacteria</taxon>
        <taxon>Pseudomonadati</taxon>
        <taxon>Bacteroidota</taxon>
        <taxon>Cytophagia</taxon>
        <taxon>Cytophagales</taxon>
        <taxon>Spirosomataceae</taxon>
        <taxon>Fibrisoma</taxon>
    </lineage>
</organism>
<comment type="caution">
    <text evidence="2">The sequence shown here is derived from an EMBL/GenBank/DDBJ whole genome shotgun (WGS) entry which is preliminary data.</text>
</comment>
<dbReference type="InterPro" id="IPR011050">
    <property type="entry name" value="Pectin_lyase_fold/virulence"/>
</dbReference>
<dbReference type="InterPro" id="IPR012334">
    <property type="entry name" value="Pectin_lyas_fold"/>
</dbReference>
<dbReference type="SUPFAM" id="SSF49785">
    <property type="entry name" value="Galactose-binding domain-like"/>
    <property type="match status" value="1"/>
</dbReference>
<dbReference type="Pfam" id="PF00754">
    <property type="entry name" value="F5_F8_type_C"/>
    <property type="match status" value="1"/>
</dbReference>
<proteinExistence type="predicted"/>
<evidence type="ECO:0000313" key="2">
    <source>
        <dbReference type="EMBL" id="RIV19724.1"/>
    </source>
</evidence>
<name>A0A418M235_9BACT</name>
<dbReference type="EMBL" id="QXED01000007">
    <property type="protein sequence ID" value="RIV19724.1"/>
    <property type="molecule type" value="Genomic_DNA"/>
</dbReference>
<keyword evidence="3" id="KW-1185">Reference proteome</keyword>
<dbReference type="InterPro" id="IPR000421">
    <property type="entry name" value="FA58C"/>
</dbReference>
<reference evidence="2 3" key="1">
    <citation type="submission" date="2018-08" db="EMBL/GenBank/DDBJ databases">
        <title>Fibrisoma montanum sp. nov., isolated from Danxia mountain soil.</title>
        <authorList>
            <person name="Huang Y."/>
        </authorList>
    </citation>
    <scope>NUCLEOTIDE SEQUENCE [LARGE SCALE GENOMIC DNA]</scope>
    <source>
        <strain evidence="2 3">HYT19</strain>
    </source>
</reference>
<dbReference type="SUPFAM" id="SSF51126">
    <property type="entry name" value="Pectin lyase-like"/>
    <property type="match status" value="1"/>
</dbReference>
<accession>A0A418M235</accession>
<feature type="domain" description="F5/8 type C" evidence="1">
    <location>
        <begin position="528"/>
        <end position="650"/>
    </location>
</feature>
<sequence>MGATAVDTTGTIDITTLLQTRLAQLPAGATWKMFPGTYKLRTGVLNIPADRVTLDFSGSTLNVSLPTGANWTQDSGFVFDGNSKQGFSIVGGKWVCAGDTNGNNAYRVRVLSAHGCSDVTLKDNECVGCTLGRFPFGNNIKVVLPKGTNVEAGINYQQGGVESFLLFPYTTSWKVIEPEISGYGHGIHWDGGANQGTTAGYVGGFRSLTESRPAGPGRIIGGTIKNCSGGGIWGSLGNNIVASFVNVINCGDVDFDDEGGVNCMIVNSYLENSSNGGVVTTFGHVKGFKVINCHLKVSQAGMKLVRHYGSGVIEAGSAEDVTYDGCTFECTIPNARELVGPADGAFRSVTIRNCNFINTNIEWQVTASRQQRIENNTLTWTVPAANGISCGAVFGDATTKPELIVRGNRLLATAGGTVGITVFNSDGTYCDAEYIENNRIQGFSADFDLKATAASASVSLRRYMRNNTLGAGSVFVSHPTSGNRQVITVEGNRKADGTLWPKRTFANYGSGQTAFARTELFPASALIDGSTSGFYSSNFNTGQDEWVGVDLRYRQVIGEVVVSPRTDAGNIGVGWPIAYVIEISNDGGLTWSTVVTKAGQSAPTSATYTERLFFAPIEADQVRLRATTLSTDPSNGATVLQLSEFEVYAPGRPQPVAATGAATNGLPTGGTTGQVLVKSSGTDYASAWQTVAVPDTEAIQDAAAALLTGGTHSGISFTYDDANNKVNATVSGATGYVPAFLRSLNAAWACTDQAAINGVQVCTTNQTQLFEVYAERDFAVTHVLYEVSTPGSSLTANGATIKNGFVLMDATGNYLAHALATTDFGSNGFKRTAFNQTVNVTAGTKYYLALISSGTTPVALRVTDNVSGKLSLNGGRASAPFVLGTKTVDGITTGQLDITTGWTAKNNPRPWVALGATA</sequence>
<dbReference type="InterPro" id="IPR008979">
    <property type="entry name" value="Galactose-bd-like_sf"/>
</dbReference>
<dbReference type="Gene3D" id="2.160.20.10">
    <property type="entry name" value="Single-stranded right-handed beta-helix, Pectin lyase-like"/>
    <property type="match status" value="1"/>
</dbReference>